<dbReference type="Pfam" id="PF09992">
    <property type="entry name" value="NAGPA"/>
    <property type="match status" value="1"/>
</dbReference>
<feature type="domain" description="Phosphodiester glycosidase" evidence="1">
    <location>
        <begin position="84"/>
        <end position="228"/>
    </location>
</feature>
<protein>
    <submittedName>
        <fullName evidence="2">Phosphodiester glycosidase family protein</fullName>
    </submittedName>
</protein>
<evidence type="ECO:0000313" key="2">
    <source>
        <dbReference type="EMBL" id="MDT0681068.1"/>
    </source>
</evidence>
<accession>A0ABU3DBI5</accession>
<reference evidence="2 3" key="1">
    <citation type="submission" date="2023-09" db="EMBL/GenBank/DDBJ databases">
        <authorList>
            <person name="Rey-Velasco X."/>
        </authorList>
    </citation>
    <scope>NUCLEOTIDE SEQUENCE [LARGE SCALE GENOMIC DNA]</scope>
    <source>
        <strain evidence="2 3">F158</strain>
    </source>
</reference>
<dbReference type="InterPro" id="IPR018711">
    <property type="entry name" value="NAGPA"/>
</dbReference>
<name>A0ABU3DBI5_9RHOB</name>
<evidence type="ECO:0000313" key="3">
    <source>
        <dbReference type="Proteomes" id="UP001265259"/>
    </source>
</evidence>
<sequence length="254" mass="27224">MADRPGRRVLLLLGALLVPILFSRGASAEVSCERITFEDAPYTVCRADVGSDDIRVFYSDAKDGIYGGFSSVDTMLAEEGRTLALAMNAGMYHGDRRAVGLLIEDGAEKAPIVTSEGPGNFGLLPNGVFCLTEEGAGVIESRAFAEDPPSCRFATQSGPMLVIDGALHPRFIEGGDSRHIRNGVGVSEDGTTVWFAISDARVNFHDFGRLFRDRLGVPNALYLDGKVSRLHAPSIGRSDPGWRLGPMIGVAVPR</sequence>
<keyword evidence="2" id="KW-0326">Glycosidase</keyword>
<evidence type="ECO:0000259" key="1">
    <source>
        <dbReference type="Pfam" id="PF09992"/>
    </source>
</evidence>
<dbReference type="RefSeq" id="WP_311688453.1">
    <property type="nucleotide sequence ID" value="NZ_JAVRHL010000001.1"/>
</dbReference>
<keyword evidence="2" id="KW-0378">Hydrolase</keyword>
<proteinExistence type="predicted"/>
<dbReference type="Proteomes" id="UP001265259">
    <property type="component" value="Unassembled WGS sequence"/>
</dbReference>
<dbReference type="GO" id="GO:0016798">
    <property type="term" value="F:hydrolase activity, acting on glycosyl bonds"/>
    <property type="evidence" value="ECO:0007669"/>
    <property type="project" value="UniProtKB-KW"/>
</dbReference>
<gene>
    <name evidence="2" type="ORF">RM543_00095</name>
</gene>
<comment type="caution">
    <text evidence="2">The sequence shown here is derived from an EMBL/GenBank/DDBJ whole genome shotgun (WGS) entry which is preliminary data.</text>
</comment>
<organism evidence="2 3">
    <name type="scientific">Tropicimonas omnivorans</name>
    <dbReference type="NCBI Taxonomy" id="3075590"/>
    <lineage>
        <taxon>Bacteria</taxon>
        <taxon>Pseudomonadati</taxon>
        <taxon>Pseudomonadota</taxon>
        <taxon>Alphaproteobacteria</taxon>
        <taxon>Rhodobacterales</taxon>
        <taxon>Roseobacteraceae</taxon>
        <taxon>Tropicimonas</taxon>
    </lineage>
</organism>
<keyword evidence="3" id="KW-1185">Reference proteome</keyword>
<dbReference type="EMBL" id="JAVRHL010000001">
    <property type="protein sequence ID" value="MDT0681068.1"/>
    <property type="molecule type" value="Genomic_DNA"/>
</dbReference>